<comment type="caution">
    <text evidence="10">The sequence shown here is derived from an EMBL/GenBank/DDBJ whole genome shotgun (WGS) entry which is preliminary data.</text>
</comment>
<feature type="transmembrane region" description="Helical" evidence="8">
    <location>
        <begin position="176"/>
        <end position="197"/>
    </location>
</feature>
<feature type="transmembrane region" description="Helical" evidence="8">
    <location>
        <begin position="148"/>
        <end position="169"/>
    </location>
</feature>
<dbReference type="InterPro" id="IPR002656">
    <property type="entry name" value="Acyl_transf_3_dom"/>
</dbReference>
<keyword evidence="5 8" id="KW-1133">Transmembrane helix</keyword>
<keyword evidence="10" id="KW-0808">Transferase</keyword>
<evidence type="ECO:0000256" key="3">
    <source>
        <dbReference type="ARBA" id="ARBA00022475"/>
    </source>
</evidence>
<reference evidence="10" key="1">
    <citation type="submission" date="2020-10" db="EMBL/GenBank/DDBJ databases">
        <authorList>
            <person name="Gilroy R."/>
        </authorList>
    </citation>
    <scope>NUCLEOTIDE SEQUENCE</scope>
    <source>
        <strain evidence="10">ChiBcec2-4451</strain>
    </source>
</reference>
<feature type="region of interest" description="Disordered" evidence="7">
    <location>
        <begin position="1"/>
        <end position="22"/>
    </location>
</feature>
<sequence length="378" mass="42433">MNRPLFPPFSQTKQTSGKPAGQKRYYPGLDAFRIPAALLVIAIHTSPLASFSETADFLLTRVAGRVAVPFFLMVTGFFLLPDAAEDGREHSDGQGAWKARRRLFRSVAHLIGLYVLSMLLYLPLNLYAGQMKGLTAAGFFKMLFFDGTFYHLWYLPAAAEGICLVYLLSRRFSLRGCLIISALLYLVGLGGDSWYGLMARHSLTAEVYQGIFSVSSYTRNGVFLAPLFLCLGWMMARGKWQKKIRKASGWLFLLTLALMACEALLLRGTGWIRHDSMYLLLPLCMVFLFLRLLSCRREMGKPQTLAACRSLSLTIYLIHPWVIVLVRGAAGVLGLENIFVTQSLIHYLTVAAGSCLLAMIIWKLQCKWNAYRSRRAAR</sequence>
<evidence type="ECO:0000256" key="4">
    <source>
        <dbReference type="ARBA" id="ARBA00022692"/>
    </source>
</evidence>
<dbReference type="GO" id="GO:0009246">
    <property type="term" value="P:enterobacterial common antigen biosynthetic process"/>
    <property type="evidence" value="ECO:0007669"/>
    <property type="project" value="TreeGrafter"/>
</dbReference>
<feature type="transmembrane region" description="Helical" evidence="8">
    <location>
        <begin position="217"/>
        <end position="236"/>
    </location>
</feature>
<organism evidence="10 11">
    <name type="scientific">Candidatus Pullilachnospira stercoravium</name>
    <dbReference type="NCBI Taxonomy" id="2840913"/>
    <lineage>
        <taxon>Bacteria</taxon>
        <taxon>Bacillati</taxon>
        <taxon>Bacillota</taxon>
        <taxon>Clostridia</taxon>
        <taxon>Lachnospirales</taxon>
        <taxon>Lachnospiraceae</taxon>
        <taxon>Lachnospiraceae incertae sedis</taxon>
        <taxon>Candidatus Pullilachnospira</taxon>
    </lineage>
</organism>
<feature type="transmembrane region" description="Helical" evidence="8">
    <location>
        <begin position="107"/>
        <end position="128"/>
    </location>
</feature>
<dbReference type="PANTHER" id="PTHR40074:SF2">
    <property type="entry name" value="O-ACETYLTRANSFERASE WECH"/>
    <property type="match status" value="1"/>
</dbReference>
<feature type="transmembrane region" description="Helical" evidence="8">
    <location>
        <begin position="306"/>
        <end position="324"/>
    </location>
</feature>
<gene>
    <name evidence="10" type="ORF">IAA63_00935</name>
</gene>
<evidence type="ECO:0000256" key="5">
    <source>
        <dbReference type="ARBA" id="ARBA00022989"/>
    </source>
</evidence>
<evidence type="ECO:0000256" key="7">
    <source>
        <dbReference type="SAM" id="MobiDB-lite"/>
    </source>
</evidence>
<keyword evidence="10" id="KW-0012">Acyltransferase</keyword>
<accession>A0A9D1NTC6</accession>
<dbReference type="EMBL" id="DVON01000023">
    <property type="protein sequence ID" value="HIV11690.1"/>
    <property type="molecule type" value="Genomic_DNA"/>
</dbReference>
<dbReference type="PANTHER" id="PTHR40074">
    <property type="entry name" value="O-ACETYLTRANSFERASE WECH"/>
    <property type="match status" value="1"/>
</dbReference>
<evidence type="ECO:0000256" key="1">
    <source>
        <dbReference type="ARBA" id="ARBA00004651"/>
    </source>
</evidence>
<keyword evidence="6 8" id="KW-0472">Membrane</keyword>
<evidence type="ECO:0000256" key="8">
    <source>
        <dbReference type="SAM" id="Phobius"/>
    </source>
</evidence>
<keyword evidence="3" id="KW-1003">Cell membrane</keyword>
<feature type="transmembrane region" description="Helical" evidence="8">
    <location>
        <begin position="62"/>
        <end position="80"/>
    </location>
</feature>
<feature type="transmembrane region" description="Helical" evidence="8">
    <location>
        <begin position="248"/>
        <end position="265"/>
    </location>
</feature>
<proteinExistence type="inferred from homology"/>
<dbReference type="Proteomes" id="UP000886723">
    <property type="component" value="Unassembled WGS sequence"/>
</dbReference>
<evidence type="ECO:0000256" key="2">
    <source>
        <dbReference type="ARBA" id="ARBA00007400"/>
    </source>
</evidence>
<feature type="transmembrane region" description="Helical" evidence="8">
    <location>
        <begin position="344"/>
        <end position="364"/>
    </location>
</feature>
<evidence type="ECO:0000313" key="11">
    <source>
        <dbReference type="Proteomes" id="UP000886723"/>
    </source>
</evidence>
<dbReference type="GO" id="GO:0016413">
    <property type="term" value="F:O-acetyltransferase activity"/>
    <property type="evidence" value="ECO:0007669"/>
    <property type="project" value="TreeGrafter"/>
</dbReference>
<dbReference type="Pfam" id="PF01757">
    <property type="entry name" value="Acyl_transf_3"/>
    <property type="match status" value="1"/>
</dbReference>
<protein>
    <submittedName>
        <fullName evidence="10">Acyltransferase</fullName>
    </submittedName>
</protein>
<keyword evidence="4 8" id="KW-0812">Transmembrane</keyword>
<comment type="subcellular location">
    <subcellularLocation>
        <location evidence="1">Cell membrane</location>
        <topology evidence="1">Multi-pass membrane protein</topology>
    </subcellularLocation>
</comment>
<evidence type="ECO:0000313" key="10">
    <source>
        <dbReference type="EMBL" id="HIV11690.1"/>
    </source>
</evidence>
<feature type="domain" description="Acyltransferase 3" evidence="9">
    <location>
        <begin position="27"/>
        <end position="362"/>
    </location>
</feature>
<evidence type="ECO:0000256" key="6">
    <source>
        <dbReference type="ARBA" id="ARBA00023136"/>
    </source>
</evidence>
<dbReference type="AlphaFoldDB" id="A0A9D1NTC6"/>
<name>A0A9D1NTC6_9FIRM</name>
<reference evidence="10" key="2">
    <citation type="journal article" date="2021" name="PeerJ">
        <title>Extensive microbial diversity within the chicken gut microbiome revealed by metagenomics and culture.</title>
        <authorList>
            <person name="Gilroy R."/>
            <person name="Ravi A."/>
            <person name="Getino M."/>
            <person name="Pursley I."/>
            <person name="Horton D.L."/>
            <person name="Alikhan N.F."/>
            <person name="Baker D."/>
            <person name="Gharbi K."/>
            <person name="Hall N."/>
            <person name="Watson M."/>
            <person name="Adriaenssens E.M."/>
            <person name="Foster-Nyarko E."/>
            <person name="Jarju S."/>
            <person name="Secka A."/>
            <person name="Antonio M."/>
            <person name="Oren A."/>
            <person name="Chaudhuri R.R."/>
            <person name="La Ragione R."/>
            <person name="Hildebrand F."/>
            <person name="Pallen M.J."/>
        </authorList>
    </citation>
    <scope>NUCLEOTIDE SEQUENCE</scope>
    <source>
        <strain evidence="10">ChiBcec2-4451</strain>
    </source>
</reference>
<comment type="similarity">
    <text evidence="2">Belongs to the acyltransferase 3 family.</text>
</comment>
<feature type="transmembrane region" description="Helical" evidence="8">
    <location>
        <begin position="277"/>
        <end position="294"/>
    </location>
</feature>
<evidence type="ECO:0000259" key="9">
    <source>
        <dbReference type="Pfam" id="PF01757"/>
    </source>
</evidence>
<dbReference type="GO" id="GO:0005886">
    <property type="term" value="C:plasma membrane"/>
    <property type="evidence" value="ECO:0007669"/>
    <property type="project" value="UniProtKB-SubCell"/>
</dbReference>